<dbReference type="PANTHER" id="PTHR30399">
    <property type="entry name" value="UNCHARACTERIZED PROTEIN YGJP"/>
    <property type="match status" value="1"/>
</dbReference>
<evidence type="ECO:0000259" key="1">
    <source>
        <dbReference type="Pfam" id="PF01863"/>
    </source>
</evidence>
<dbReference type="InterPro" id="IPR053136">
    <property type="entry name" value="UTP_pyrophosphatase-like"/>
</dbReference>
<reference evidence="2" key="1">
    <citation type="submission" date="2020-08" db="EMBL/GenBank/DDBJ databases">
        <title>Genome public.</title>
        <authorList>
            <person name="Liu C."/>
            <person name="Sun Q."/>
        </authorList>
    </citation>
    <scope>NUCLEOTIDE SEQUENCE</scope>
    <source>
        <strain evidence="2">BX15</strain>
    </source>
</reference>
<dbReference type="AlphaFoldDB" id="A0A923MIL3"/>
<organism evidence="2 3">
    <name type="scientific">Dysosmobacter segnis</name>
    <dbReference type="NCBI Taxonomy" id="2763042"/>
    <lineage>
        <taxon>Bacteria</taxon>
        <taxon>Bacillati</taxon>
        <taxon>Bacillota</taxon>
        <taxon>Clostridia</taxon>
        <taxon>Eubacteriales</taxon>
        <taxon>Oscillospiraceae</taxon>
        <taxon>Dysosmobacter</taxon>
    </lineage>
</organism>
<dbReference type="PANTHER" id="PTHR30399:SF1">
    <property type="entry name" value="UTP PYROPHOSPHATASE"/>
    <property type="match status" value="1"/>
</dbReference>
<keyword evidence="3" id="KW-1185">Reference proteome</keyword>
<dbReference type="Gene3D" id="3.30.2010.10">
    <property type="entry name" value="Metalloproteases ('zincins'), catalytic domain"/>
    <property type="match status" value="1"/>
</dbReference>
<dbReference type="InterPro" id="IPR002725">
    <property type="entry name" value="YgjP-like_metallopeptidase"/>
</dbReference>
<dbReference type="Proteomes" id="UP000620327">
    <property type="component" value="Unassembled WGS sequence"/>
</dbReference>
<dbReference type="Pfam" id="PF01863">
    <property type="entry name" value="YgjP-like"/>
    <property type="match status" value="1"/>
</dbReference>
<name>A0A923MIL3_9FIRM</name>
<evidence type="ECO:0000313" key="2">
    <source>
        <dbReference type="EMBL" id="MBC5771402.1"/>
    </source>
</evidence>
<protein>
    <submittedName>
        <fullName evidence="2">M48 family metallopeptidase</fullName>
    </submittedName>
</protein>
<accession>A0A923MIL3</accession>
<evidence type="ECO:0000313" key="3">
    <source>
        <dbReference type="Proteomes" id="UP000620327"/>
    </source>
</evidence>
<feature type="domain" description="YgjP-like metallopeptidase" evidence="1">
    <location>
        <begin position="25"/>
        <end position="226"/>
    </location>
</feature>
<gene>
    <name evidence="2" type="ORF">H8Z83_13955</name>
</gene>
<sequence length="238" mass="28117">MQIVVFNIPVEVIRKNIKNLHLSVLPPDGRVRVSAPTQLTDEAITMFVRTKLGWIKKQQEKFQQQPRQSERQYVSGETLYVWGKQYFLQVEYSYKGNALTLSGDKAILTVRKESSSKQRESFVNEWYRNLLKQEVAKYLPKWEKTTGLYCSSWQSKYMTTKWGTCNTNTQKIWLNLQLAKKPIESLEYVILHELAHLKVKSHGPEFVAILNQYMPQWQERKKLLNESKLDYMDSDFEE</sequence>
<dbReference type="CDD" id="cd07344">
    <property type="entry name" value="M48_yhfN_like"/>
    <property type="match status" value="1"/>
</dbReference>
<dbReference type="EMBL" id="JACOQI010000016">
    <property type="protein sequence ID" value="MBC5771402.1"/>
    <property type="molecule type" value="Genomic_DNA"/>
</dbReference>
<comment type="caution">
    <text evidence="2">The sequence shown here is derived from an EMBL/GenBank/DDBJ whole genome shotgun (WGS) entry which is preliminary data.</text>
</comment>
<proteinExistence type="predicted"/>
<dbReference type="RefSeq" id="WP_187015596.1">
    <property type="nucleotide sequence ID" value="NZ_JACOQI010000016.1"/>
</dbReference>